<name>A0A100Y9M2_9ACTN</name>
<organism evidence="2 3">
    <name type="scientific">Streptomyces kanasensis</name>
    <dbReference type="NCBI Taxonomy" id="936756"/>
    <lineage>
        <taxon>Bacteria</taxon>
        <taxon>Bacillati</taxon>
        <taxon>Actinomycetota</taxon>
        <taxon>Actinomycetes</taxon>
        <taxon>Kitasatosporales</taxon>
        <taxon>Streptomycetaceae</taxon>
        <taxon>Streptomyces</taxon>
    </lineage>
</organism>
<reference evidence="2 3" key="1">
    <citation type="submission" date="2015-11" db="EMBL/GenBank/DDBJ databases">
        <title>Genome-wide analysis reveals the secondary metabolome in Streptomyces kanasensis ZX01.</title>
        <authorList>
            <person name="Zhang G."/>
            <person name="Han L."/>
            <person name="Feng J."/>
            <person name="Zhang X."/>
        </authorList>
    </citation>
    <scope>NUCLEOTIDE SEQUENCE [LARGE SCALE GENOMIC DNA]</scope>
    <source>
        <strain evidence="2 3">ZX01</strain>
    </source>
</reference>
<evidence type="ECO:0000313" key="2">
    <source>
        <dbReference type="EMBL" id="KUH40290.1"/>
    </source>
</evidence>
<feature type="region of interest" description="Disordered" evidence="1">
    <location>
        <begin position="1"/>
        <end position="59"/>
    </location>
</feature>
<accession>A0A100Y9M2</accession>
<dbReference type="STRING" id="936756.ATE80_03085"/>
<protein>
    <submittedName>
        <fullName evidence="2">Uncharacterized protein</fullName>
    </submittedName>
</protein>
<sequence>MSETTGGGRRVLPAPARSAVPDDGGGVDVEPYVLRCRRRTGPPPPPERQAVTPRRPARAVVTAARPEFSTYAGDLPALCR</sequence>
<evidence type="ECO:0000256" key="1">
    <source>
        <dbReference type="SAM" id="MobiDB-lite"/>
    </source>
</evidence>
<dbReference type="Proteomes" id="UP000054011">
    <property type="component" value="Unassembled WGS sequence"/>
</dbReference>
<proteinExistence type="predicted"/>
<gene>
    <name evidence="2" type="ORF">ATE80_03085</name>
</gene>
<dbReference type="EMBL" id="LNSV01000004">
    <property type="protein sequence ID" value="KUH40290.1"/>
    <property type="molecule type" value="Genomic_DNA"/>
</dbReference>
<feature type="compositionally biased region" description="Low complexity" evidence="1">
    <location>
        <begin position="48"/>
        <end position="59"/>
    </location>
</feature>
<comment type="caution">
    <text evidence="2">The sequence shown here is derived from an EMBL/GenBank/DDBJ whole genome shotgun (WGS) entry which is preliminary data.</text>
</comment>
<dbReference type="RefSeq" id="WP_058940530.1">
    <property type="nucleotide sequence ID" value="NZ_LNSV01000004.1"/>
</dbReference>
<evidence type="ECO:0000313" key="3">
    <source>
        <dbReference type="Proteomes" id="UP000054011"/>
    </source>
</evidence>
<keyword evidence="3" id="KW-1185">Reference proteome</keyword>
<dbReference type="AlphaFoldDB" id="A0A100Y9M2"/>